<proteinExistence type="predicted"/>
<evidence type="ECO:0000256" key="1">
    <source>
        <dbReference type="SAM" id="Phobius"/>
    </source>
</evidence>
<feature type="transmembrane region" description="Helical" evidence="1">
    <location>
        <begin position="35"/>
        <end position="56"/>
    </location>
</feature>
<feature type="transmembrane region" description="Helical" evidence="1">
    <location>
        <begin position="258"/>
        <end position="276"/>
    </location>
</feature>
<feature type="transmembrane region" description="Helical" evidence="1">
    <location>
        <begin position="102"/>
        <end position="121"/>
    </location>
</feature>
<reference evidence="2" key="1">
    <citation type="submission" date="2018-06" db="EMBL/GenBank/DDBJ databases">
        <authorList>
            <person name="Zhirakovskaya E."/>
        </authorList>
    </citation>
    <scope>NUCLEOTIDE SEQUENCE</scope>
</reference>
<gene>
    <name evidence="2" type="ORF">MNBD_BACTEROID06-904</name>
</gene>
<feature type="transmembrane region" description="Helical" evidence="1">
    <location>
        <begin position="162"/>
        <end position="181"/>
    </location>
</feature>
<feature type="transmembrane region" description="Helical" evidence="1">
    <location>
        <begin position="133"/>
        <end position="150"/>
    </location>
</feature>
<feature type="transmembrane region" description="Helical" evidence="1">
    <location>
        <begin position="202"/>
        <end position="221"/>
    </location>
</feature>
<dbReference type="AlphaFoldDB" id="A0A3B0UTN5"/>
<feature type="transmembrane region" description="Helical" evidence="1">
    <location>
        <begin position="7"/>
        <end position="29"/>
    </location>
</feature>
<dbReference type="EMBL" id="UOES01000338">
    <property type="protein sequence ID" value="VAW28029.1"/>
    <property type="molecule type" value="Genomic_DNA"/>
</dbReference>
<protein>
    <recommendedName>
        <fullName evidence="3">UbiA prenyltransferase family protein</fullName>
    </recommendedName>
</protein>
<feature type="transmembrane region" description="Helical" evidence="1">
    <location>
        <begin position="227"/>
        <end position="246"/>
    </location>
</feature>
<evidence type="ECO:0008006" key="3">
    <source>
        <dbReference type="Google" id="ProtNLM"/>
    </source>
</evidence>
<sequence length="277" mass="32049">MIKLFRFFNTLNIDTALGAVSLVFIVSWIRQEEVATPIYLALVVSILSIYNLDHLLDAYRLNESKSSYRHSFYKKYFKMLIIWQAVLAICAVWVLFQLPIQIIIVGGIMSAAIGIYFIFIFNNTYKTYLLRESIVALGYALSVGVIPFFVSFECLSLEFSGIFFIIFFVALTNLWVFALYEQEIDEGQNHHSIARRIDVTRLMMMAKGIIVISIIFIMVFLMIHSYYIIGAAFIIVQLIYFSLLLYKEIFRKNDFYRLIGESILILPGLLLFLNHGV</sequence>
<evidence type="ECO:0000313" key="2">
    <source>
        <dbReference type="EMBL" id="VAW28029.1"/>
    </source>
</evidence>
<feature type="transmembrane region" description="Helical" evidence="1">
    <location>
        <begin position="76"/>
        <end position="96"/>
    </location>
</feature>
<accession>A0A3B0UTN5</accession>
<keyword evidence="1" id="KW-1133">Transmembrane helix</keyword>
<name>A0A3B0UTN5_9ZZZZ</name>
<keyword evidence="1" id="KW-0812">Transmembrane</keyword>
<organism evidence="2">
    <name type="scientific">hydrothermal vent metagenome</name>
    <dbReference type="NCBI Taxonomy" id="652676"/>
    <lineage>
        <taxon>unclassified sequences</taxon>
        <taxon>metagenomes</taxon>
        <taxon>ecological metagenomes</taxon>
    </lineage>
</organism>
<keyword evidence="1" id="KW-0472">Membrane</keyword>